<keyword evidence="2" id="KW-1185">Reference proteome</keyword>
<gene>
    <name evidence="1" type="ORF">BDU57DRAFT_510133</name>
</gene>
<dbReference type="EMBL" id="ML979132">
    <property type="protein sequence ID" value="KAF1921372.1"/>
    <property type="molecule type" value="Genomic_DNA"/>
</dbReference>
<sequence length="221" mass="25229">MSCFKLPDNAEPLPDFQLDEDRLQHAWQQLRNTNCRRILVGEYRNFLGFHVQATPTVGYQEPHLSEIQDDQSYSVPGKVWLPAVPICYRGGALHWTEEQSRGAVISQYWPTADPYQYIPVSLHDVGVEELGLVTIPDLQPGDVDLAHLQPCDGRTFRAVQTRQHWALCQHGGTSYQVSPQRNGYVQKCEVFVETPRGWVTFPPFAFTMADFSQKKEVIVIE</sequence>
<dbReference type="Proteomes" id="UP000800096">
    <property type="component" value="Unassembled WGS sequence"/>
</dbReference>
<accession>A0A6A5R122</accession>
<reference evidence="1" key="1">
    <citation type="journal article" date="2020" name="Stud. Mycol.">
        <title>101 Dothideomycetes genomes: a test case for predicting lifestyles and emergence of pathogens.</title>
        <authorList>
            <person name="Haridas S."/>
            <person name="Albert R."/>
            <person name="Binder M."/>
            <person name="Bloem J."/>
            <person name="Labutti K."/>
            <person name="Salamov A."/>
            <person name="Andreopoulos B."/>
            <person name="Baker S."/>
            <person name="Barry K."/>
            <person name="Bills G."/>
            <person name="Bluhm B."/>
            <person name="Cannon C."/>
            <person name="Castanera R."/>
            <person name="Culley D."/>
            <person name="Daum C."/>
            <person name="Ezra D."/>
            <person name="Gonzalez J."/>
            <person name="Henrissat B."/>
            <person name="Kuo A."/>
            <person name="Liang C."/>
            <person name="Lipzen A."/>
            <person name="Lutzoni F."/>
            <person name="Magnuson J."/>
            <person name="Mondo S."/>
            <person name="Nolan M."/>
            <person name="Ohm R."/>
            <person name="Pangilinan J."/>
            <person name="Park H.-J."/>
            <person name="Ramirez L."/>
            <person name="Alfaro M."/>
            <person name="Sun H."/>
            <person name="Tritt A."/>
            <person name="Yoshinaga Y."/>
            <person name="Zwiers L.-H."/>
            <person name="Turgeon B."/>
            <person name="Goodwin S."/>
            <person name="Spatafora J."/>
            <person name="Crous P."/>
            <person name="Grigoriev I."/>
        </authorList>
    </citation>
    <scope>NUCLEOTIDE SEQUENCE</scope>
    <source>
        <strain evidence="1">HMLAC05119</strain>
    </source>
</reference>
<evidence type="ECO:0000313" key="2">
    <source>
        <dbReference type="Proteomes" id="UP000800096"/>
    </source>
</evidence>
<protein>
    <submittedName>
        <fullName evidence="1">Uncharacterized protein</fullName>
    </submittedName>
</protein>
<organism evidence="1 2">
    <name type="scientific">Ampelomyces quisqualis</name>
    <name type="common">Powdery mildew agent</name>
    <dbReference type="NCBI Taxonomy" id="50730"/>
    <lineage>
        <taxon>Eukaryota</taxon>
        <taxon>Fungi</taxon>
        <taxon>Dikarya</taxon>
        <taxon>Ascomycota</taxon>
        <taxon>Pezizomycotina</taxon>
        <taxon>Dothideomycetes</taxon>
        <taxon>Pleosporomycetidae</taxon>
        <taxon>Pleosporales</taxon>
        <taxon>Pleosporineae</taxon>
        <taxon>Phaeosphaeriaceae</taxon>
        <taxon>Ampelomyces</taxon>
    </lineage>
</organism>
<proteinExistence type="predicted"/>
<dbReference type="AlphaFoldDB" id="A0A6A5R122"/>
<name>A0A6A5R122_AMPQU</name>
<evidence type="ECO:0000313" key="1">
    <source>
        <dbReference type="EMBL" id="KAF1921372.1"/>
    </source>
</evidence>